<organism evidence="6">
    <name type="scientific">Caldithrix abyssi</name>
    <dbReference type="NCBI Taxonomy" id="187145"/>
    <lineage>
        <taxon>Bacteria</taxon>
        <taxon>Pseudomonadati</taxon>
        <taxon>Calditrichota</taxon>
        <taxon>Calditrichia</taxon>
        <taxon>Calditrichales</taxon>
        <taxon>Calditrichaceae</taxon>
        <taxon>Caldithrix</taxon>
    </lineage>
</organism>
<sequence>MRLNHFMARSGVASRRKCDELIAEGKVSVNGEIVTAMGVQVDPETDTVELEGRKLQLKKSFTYILLNKPLSTVSTVSDTHQRKTVVSLLSLSQRVYPVGRLDQDTTGVLLLTDDGDMTHRLLHPRYKAPKRYHVLLDARIKPVHLHHLQKGIAMDGTMTAPCTIKELRVVNNGSLLEVELREGKKRQIRRMFAHFEYEVLELDRISFAGLSYRGLKRGEWRYLTKEEISMLKNMVDLAG</sequence>
<dbReference type="Pfam" id="PF01479">
    <property type="entry name" value="S4"/>
    <property type="match status" value="1"/>
</dbReference>
<evidence type="ECO:0000256" key="3">
    <source>
        <dbReference type="PROSITE-ProRule" id="PRU00182"/>
    </source>
</evidence>
<dbReference type="SMART" id="SM00363">
    <property type="entry name" value="S4"/>
    <property type="match status" value="1"/>
</dbReference>
<dbReference type="InterPro" id="IPR036986">
    <property type="entry name" value="S4_RNA-bd_sf"/>
</dbReference>
<feature type="domain" description="RNA-binding S4" evidence="5">
    <location>
        <begin position="1"/>
        <end position="59"/>
    </location>
</feature>
<protein>
    <recommendedName>
        <fullName evidence="4">Pseudouridine synthase</fullName>
        <ecNumber evidence="4">5.4.99.-</ecNumber>
    </recommendedName>
</protein>
<reference evidence="6" key="1">
    <citation type="journal article" date="2020" name="mSystems">
        <title>Genome- and Community-Level Interaction Insights into Carbon Utilization and Element Cycling Functions of Hydrothermarchaeota in Hydrothermal Sediment.</title>
        <authorList>
            <person name="Zhou Z."/>
            <person name="Liu Y."/>
            <person name="Xu W."/>
            <person name="Pan J."/>
            <person name="Luo Z.H."/>
            <person name="Li M."/>
        </authorList>
    </citation>
    <scope>NUCLEOTIDE SEQUENCE [LARGE SCALE GENOMIC DNA]</scope>
    <source>
        <strain evidence="6">HyVt-456</strain>
    </source>
</reference>
<dbReference type="InterPro" id="IPR042092">
    <property type="entry name" value="PsdUridine_s_RsuA/RluB/E/F_cat"/>
</dbReference>
<gene>
    <name evidence="6" type="ORF">ENJ10_02155</name>
</gene>
<dbReference type="SUPFAM" id="SSF55174">
    <property type="entry name" value="Alpha-L RNA-binding motif"/>
    <property type="match status" value="1"/>
</dbReference>
<dbReference type="CDD" id="cd00165">
    <property type="entry name" value="S4"/>
    <property type="match status" value="1"/>
</dbReference>
<dbReference type="InterPro" id="IPR002942">
    <property type="entry name" value="S4_RNA-bd"/>
</dbReference>
<comment type="caution">
    <text evidence="6">The sequence shown here is derived from an EMBL/GenBank/DDBJ whole genome shotgun (WGS) entry which is preliminary data.</text>
</comment>
<dbReference type="PROSITE" id="PS01149">
    <property type="entry name" value="PSI_RSU"/>
    <property type="match status" value="1"/>
</dbReference>
<dbReference type="EC" id="5.4.99.-" evidence="4"/>
<dbReference type="PANTHER" id="PTHR47683">
    <property type="entry name" value="PSEUDOURIDINE SYNTHASE FAMILY PROTEIN-RELATED"/>
    <property type="match status" value="1"/>
</dbReference>
<dbReference type="GO" id="GO:0003723">
    <property type="term" value="F:RNA binding"/>
    <property type="evidence" value="ECO:0007669"/>
    <property type="project" value="UniProtKB-KW"/>
</dbReference>
<dbReference type="InterPro" id="IPR006145">
    <property type="entry name" value="PsdUridine_synth_RsuA/RluA"/>
</dbReference>
<dbReference type="InterPro" id="IPR000748">
    <property type="entry name" value="PsdUridine_synth_RsuA/RluB/E/F"/>
</dbReference>
<dbReference type="PROSITE" id="PS50889">
    <property type="entry name" value="S4"/>
    <property type="match status" value="1"/>
</dbReference>
<dbReference type="InterPro" id="IPR020094">
    <property type="entry name" value="TruA/RsuA/RluB/E/F_N"/>
</dbReference>
<evidence type="ECO:0000259" key="5">
    <source>
        <dbReference type="SMART" id="SM00363"/>
    </source>
</evidence>
<keyword evidence="3" id="KW-0694">RNA-binding</keyword>
<dbReference type="AlphaFoldDB" id="A0A7V1PU47"/>
<dbReference type="Gene3D" id="3.10.290.10">
    <property type="entry name" value="RNA-binding S4 domain"/>
    <property type="match status" value="1"/>
</dbReference>
<dbReference type="CDD" id="cd02870">
    <property type="entry name" value="PseudoU_synth_RsuA_like"/>
    <property type="match status" value="1"/>
</dbReference>
<evidence type="ECO:0000256" key="1">
    <source>
        <dbReference type="ARBA" id="ARBA00008348"/>
    </source>
</evidence>
<dbReference type="GO" id="GO:0120159">
    <property type="term" value="F:rRNA pseudouridine synthase activity"/>
    <property type="evidence" value="ECO:0007669"/>
    <property type="project" value="UniProtKB-ARBA"/>
</dbReference>
<comment type="similarity">
    <text evidence="1 4">Belongs to the pseudouridine synthase RsuA family.</text>
</comment>
<dbReference type="InterPro" id="IPR020103">
    <property type="entry name" value="PsdUridine_synth_cat_dom_sf"/>
</dbReference>
<dbReference type="PANTHER" id="PTHR47683:SF2">
    <property type="entry name" value="RNA-BINDING S4 DOMAIN-CONTAINING PROTEIN"/>
    <property type="match status" value="1"/>
</dbReference>
<dbReference type="Proteomes" id="UP000886005">
    <property type="component" value="Unassembled WGS sequence"/>
</dbReference>
<dbReference type="Gene3D" id="3.30.70.1560">
    <property type="entry name" value="Alpha-L RNA-binding motif"/>
    <property type="match status" value="1"/>
</dbReference>
<dbReference type="InterPro" id="IPR050343">
    <property type="entry name" value="RsuA_PseudoU_synthase"/>
</dbReference>
<proteinExistence type="inferred from homology"/>
<keyword evidence="2 4" id="KW-0413">Isomerase</keyword>
<dbReference type="SUPFAM" id="SSF55120">
    <property type="entry name" value="Pseudouridine synthase"/>
    <property type="match status" value="1"/>
</dbReference>
<dbReference type="Gene3D" id="3.30.70.580">
    <property type="entry name" value="Pseudouridine synthase I, catalytic domain, N-terminal subdomain"/>
    <property type="match status" value="1"/>
</dbReference>
<dbReference type="GO" id="GO:0000455">
    <property type="term" value="P:enzyme-directed rRNA pseudouridine synthesis"/>
    <property type="evidence" value="ECO:0007669"/>
    <property type="project" value="UniProtKB-ARBA"/>
</dbReference>
<dbReference type="Pfam" id="PF00849">
    <property type="entry name" value="PseudoU_synth_2"/>
    <property type="match status" value="1"/>
</dbReference>
<dbReference type="EMBL" id="DRLD01000061">
    <property type="protein sequence ID" value="HED09466.1"/>
    <property type="molecule type" value="Genomic_DNA"/>
</dbReference>
<evidence type="ECO:0000256" key="2">
    <source>
        <dbReference type="ARBA" id="ARBA00023235"/>
    </source>
</evidence>
<evidence type="ECO:0000256" key="4">
    <source>
        <dbReference type="RuleBase" id="RU003887"/>
    </source>
</evidence>
<dbReference type="NCBIfam" id="TIGR00093">
    <property type="entry name" value="pseudouridine synthase"/>
    <property type="match status" value="1"/>
</dbReference>
<dbReference type="FunFam" id="3.10.290.10:FF:000003">
    <property type="entry name" value="Pseudouridine synthase"/>
    <property type="match status" value="1"/>
</dbReference>
<name>A0A7V1PU47_CALAY</name>
<dbReference type="InterPro" id="IPR018496">
    <property type="entry name" value="PsdUridine_synth_RsuA/RluB_CS"/>
</dbReference>
<accession>A0A7V1PU47</accession>
<evidence type="ECO:0000313" key="6">
    <source>
        <dbReference type="EMBL" id="HED09466.1"/>
    </source>
</evidence>